<dbReference type="EMBL" id="UINC01040538">
    <property type="protein sequence ID" value="SVB40558.1"/>
    <property type="molecule type" value="Genomic_DNA"/>
</dbReference>
<name>A0A382DQA7_9ZZZZ</name>
<dbReference type="InterPro" id="IPR039298">
    <property type="entry name" value="ACOT13"/>
</dbReference>
<dbReference type="Pfam" id="PF03061">
    <property type="entry name" value="4HBT"/>
    <property type="match status" value="1"/>
</dbReference>
<dbReference type="PANTHER" id="PTHR21660:SF1">
    <property type="entry name" value="ACYL-COENZYME A THIOESTERASE 13"/>
    <property type="match status" value="1"/>
</dbReference>
<protein>
    <recommendedName>
        <fullName evidence="3">Thioesterase domain-containing protein</fullName>
    </recommendedName>
</protein>
<dbReference type="SUPFAM" id="SSF54637">
    <property type="entry name" value="Thioesterase/thiol ester dehydrase-isomerase"/>
    <property type="match status" value="1"/>
</dbReference>
<feature type="domain" description="Thioesterase" evidence="3">
    <location>
        <begin position="46"/>
        <end position="124"/>
    </location>
</feature>
<evidence type="ECO:0000256" key="1">
    <source>
        <dbReference type="ARBA" id="ARBA00008324"/>
    </source>
</evidence>
<dbReference type="PANTHER" id="PTHR21660">
    <property type="entry name" value="THIOESTERASE SUPERFAMILY MEMBER-RELATED"/>
    <property type="match status" value="1"/>
</dbReference>
<dbReference type="InterPro" id="IPR006683">
    <property type="entry name" value="Thioestr_dom"/>
</dbReference>
<sequence>MQYDTVFDNFDNHPFHQFLGLRLVEAKPDYARVRLTINDTTPTGVGGSVNGGVLSTMVDMAAVPAVFSNMHENSVPAGTADLQITYLRQVHGEWVDAEATVIKRGRQLCTIHVDIRDPKGQLCASGRVLYALRSA</sequence>
<evidence type="ECO:0000256" key="2">
    <source>
        <dbReference type="ARBA" id="ARBA00022801"/>
    </source>
</evidence>
<dbReference type="AlphaFoldDB" id="A0A382DQA7"/>
<gene>
    <name evidence="4" type="ORF">METZ01_LOCUS193412</name>
</gene>
<dbReference type="Gene3D" id="3.10.129.10">
    <property type="entry name" value="Hotdog Thioesterase"/>
    <property type="match status" value="1"/>
</dbReference>
<organism evidence="4">
    <name type="scientific">marine metagenome</name>
    <dbReference type="NCBI Taxonomy" id="408172"/>
    <lineage>
        <taxon>unclassified sequences</taxon>
        <taxon>metagenomes</taxon>
        <taxon>ecological metagenomes</taxon>
    </lineage>
</organism>
<evidence type="ECO:0000313" key="4">
    <source>
        <dbReference type="EMBL" id="SVB40558.1"/>
    </source>
</evidence>
<dbReference type="InterPro" id="IPR029069">
    <property type="entry name" value="HotDog_dom_sf"/>
</dbReference>
<dbReference type="NCBIfam" id="TIGR00369">
    <property type="entry name" value="unchar_dom_1"/>
    <property type="match status" value="1"/>
</dbReference>
<dbReference type="GO" id="GO:0047617">
    <property type="term" value="F:fatty acyl-CoA hydrolase activity"/>
    <property type="evidence" value="ECO:0007669"/>
    <property type="project" value="InterPro"/>
</dbReference>
<evidence type="ECO:0000259" key="3">
    <source>
        <dbReference type="Pfam" id="PF03061"/>
    </source>
</evidence>
<dbReference type="CDD" id="cd03443">
    <property type="entry name" value="PaaI_thioesterase"/>
    <property type="match status" value="1"/>
</dbReference>
<reference evidence="4" key="1">
    <citation type="submission" date="2018-05" db="EMBL/GenBank/DDBJ databases">
        <authorList>
            <person name="Lanie J.A."/>
            <person name="Ng W.-L."/>
            <person name="Kazmierczak K.M."/>
            <person name="Andrzejewski T.M."/>
            <person name="Davidsen T.M."/>
            <person name="Wayne K.J."/>
            <person name="Tettelin H."/>
            <person name="Glass J.I."/>
            <person name="Rusch D."/>
            <person name="Podicherti R."/>
            <person name="Tsui H.-C.T."/>
            <person name="Winkler M.E."/>
        </authorList>
    </citation>
    <scope>NUCLEOTIDE SEQUENCE</scope>
</reference>
<accession>A0A382DQA7</accession>
<comment type="similarity">
    <text evidence="1">Belongs to the thioesterase PaaI family.</text>
</comment>
<proteinExistence type="inferred from homology"/>
<dbReference type="InterPro" id="IPR003736">
    <property type="entry name" value="PAAI_dom"/>
</dbReference>
<keyword evidence="2" id="KW-0378">Hydrolase</keyword>